<dbReference type="GO" id="GO:0003700">
    <property type="term" value="F:DNA-binding transcription factor activity"/>
    <property type="evidence" value="ECO:0007669"/>
    <property type="project" value="InterPro"/>
</dbReference>
<dbReference type="AlphaFoldDB" id="A0AB33JR42"/>
<dbReference type="InterPro" id="IPR014044">
    <property type="entry name" value="CAP_dom"/>
</dbReference>
<dbReference type="Gene3D" id="1.10.1740.10">
    <property type="match status" value="1"/>
</dbReference>
<dbReference type="InterPro" id="IPR013325">
    <property type="entry name" value="RNA_pol_sigma_r2"/>
</dbReference>
<name>A0AB33JR42_9ACTN</name>
<feature type="transmembrane region" description="Helical" evidence="2">
    <location>
        <begin position="314"/>
        <end position="334"/>
    </location>
</feature>
<dbReference type="PANTHER" id="PTHR31157:SF1">
    <property type="entry name" value="SCP DOMAIN-CONTAINING PROTEIN"/>
    <property type="match status" value="1"/>
</dbReference>
<feature type="domain" description="RNA polymerase sigma-70 region 2" evidence="4">
    <location>
        <begin position="24"/>
        <end position="85"/>
    </location>
</feature>
<evidence type="ECO:0000256" key="1">
    <source>
        <dbReference type="SAM" id="MobiDB-lite"/>
    </source>
</evidence>
<dbReference type="Pfam" id="PF04542">
    <property type="entry name" value="Sigma70_r2"/>
    <property type="match status" value="1"/>
</dbReference>
<evidence type="ECO:0000313" key="5">
    <source>
        <dbReference type="EMBL" id="BFP43931.1"/>
    </source>
</evidence>
<feature type="region of interest" description="Disordered" evidence="1">
    <location>
        <begin position="445"/>
        <end position="465"/>
    </location>
</feature>
<feature type="compositionally biased region" description="Polar residues" evidence="1">
    <location>
        <begin position="260"/>
        <end position="272"/>
    </location>
</feature>
<keyword evidence="2" id="KW-0812">Transmembrane</keyword>
<proteinExistence type="predicted"/>
<keyword evidence="2" id="KW-0472">Membrane</keyword>
<dbReference type="SUPFAM" id="SSF55797">
    <property type="entry name" value="PR-1-like"/>
    <property type="match status" value="1"/>
</dbReference>
<feature type="compositionally biased region" description="Low complexity" evidence="1">
    <location>
        <begin position="277"/>
        <end position="297"/>
    </location>
</feature>
<dbReference type="InterPro" id="IPR014284">
    <property type="entry name" value="RNA_pol_sigma-70_dom"/>
</dbReference>
<dbReference type="RefSeq" id="WP_407986524.1">
    <property type="nucleotide sequence ID" value="NZ_AP035881.2"/>
</dbReference>
<protein>
    <recommendedName>
        <fullName evidence="6">RNA polymerase</fullName>
    </recommendedName>
</protein>
<feature type="region of interest" description="Disordered" evidence="1">
    <location>
        <begin position="257"/>
        <end position="310"/>
    </location>
</feature>
<evidence type="ECO:0008006" key="6">
    <source>
        <dbReference type="Google" id="ProtNLM"/>
    </source>
</evidence>
<feature type="compositionally biased region" description="Basic residues" evidence="1">
    <location>
        <begin position="301"/>
        <end position="310"/>
    </location>
</feature>
<gene>
    <name evidence="5" type="ORF">KCMC57_02990</name>
</gene>
<sequence>MDRYDAERMVSRAQAGEQQATDELIGAHLPLVYNIVGRALNGHPDTDDVVQETMLRAVDHLPSLRDPAGFRSWLVAIAMNQVRRRHQVSGQAQIPIGLTYDSADPGADFVDLTIVRLGLAGQRREVAEATRWLDQDDRELLSLWWLEAAGELSRAELAEAMELSPQHAAVRVQRMKGQLETARVVVRALAVQPACPQLAELTAQWDGAPGALWRKRIGRHARECGYCAQQWEGLFPAEGLLAGLALVPVPHQPVAFPIGSPSNPGGTPTDLTPPSDVPAVPAGGRAAARRAAAQRPGRSGGGRRRAKPRARRRVLVAVIGTTVAAVAVVAVVGADRSSSPQAPPLIDGAAVAGVTAQPVQVDAAAPVSAPATSPSPVPTPSSATPTASPSATPAPTPSPTLTPSPAAPSPARTSVAPPAPVTAAANRSAAAQQQVLDLVNTERSKNGCGPVKANSKLQAAAQGHSDDMAARNFFSHTNPDGNGPQPRIEAAGYRWSTWGENIARGQQDAAAVMDAWMKSPGHRANILNCAFTEMGLGTHFASGGPWWTQNFGAPA</sequence>
<feature type="domain" description="SCP" evidence="3">
    <location>
        <begin position="436"/>
        <end position="551"/>
    </location>
</feature>
<feature type="compositionally biased region" description="Low complexity" evidence="1">
    <location>
        <begin position="380"/>
        <end position="391"/>
    </location>
</feature>
<dbReference type="GO" id="GO:0006352">
    <property type="term" value="P:DNA-templated transcription initiation"/>
    <property type="evidence" value="ECO:0007669"/>
    <property type="project" value="InterPro"/>
</dbReference>
<dbReference type="SUPFAM" id="SSF88946">
    <property type="entry name" value="Sigma2 domain of RNA polymerase sigma factors"/>
    <property type="match status" value="1"/>
</dbReference>
<organism evidence="5">
    <name type="scientific">Kitasatospora sp. CMC57</name>
    <dbReference type="NCBI Taxonomy" id="3231513"/>
    <lineage>
        <taxon>Bacteria</taxon>
        <taxon>Bacillati</taxon>
        <taxon>Actinomycetota</taxon>
        <taxon>Actinomycetes</taxon>
        <taxon>Kitasatosporales</taxon>
        <taxon>Streptomycetaceae</taxon>
        <taxon>Kitasatospora</taxon>
    </lineage>
</organism>
<dbReference type="EMBL" id="AP035881">
    <property type="protein sequence ID" value="BFP43931.1"/>
    <property type="molecule type" value="Genomic_DNA"/>
</dbReference>
<feature type="compositionally biased region" description="Low complexity" evidence="1">
    <location>
        <begin position="409"/>
        <end position="428"/>
    </location>
</feature>
<reference evidence="5" key="1">
    <citation type="submission" date="2024-07" db="EMBL/GenBank/DDBJ databases">
        <title>Complete genome sequences of cellulolytic bacteria, Kitasatospora sp. CMC57 and Streptomyces sp. CMC78, isolated from Japanese agricultural soil.</title>
        <authorList>
            <person name="Hashimoto T."/>
            <person name="Ito M."/>
            <person name="Iwamoto M."/>
            <person name="Fukahori D."/>
            <person name="Shoda T."/>
            <person name="Sakoda M."/>
            <person name="Morohoshi T."/>
            <person name="Mitsuboshi M."/>
            <person name="Nishizawa T."/>
        </authorList>
    </citation>
    <scope>NUCLEOTIDE SEQUENCE</scope>
    <source>
        <strain evidence="5">CMC57</strain>
    </source>
</reference>
<dbReference type="Gene3D" id="3.40.33.10">
    <property type="entry name" value="CAP"/>
    <property type="match status" value="1"/>
</dbReference>
<accession>A0AB33JR42</accession>
<dbReference type="NCBIfam" id="TIGR02937">
    <property type="entry name" value="sigma70-ECF"/>
    <property type="match status" value="1"/>
</dbReference>
<evidence type="ECO:0000256" key="2">
    <source>
        <dbReference type="SAM" id="Phobius"/>
    </source>
</evidence>
<dbReference type="InterPro" id="IPR035940">
    <property type="entry name" value="CAP_sf"/>
</dbReference>
<dbReference type="InterPro" id="IPR007627">
    <property type="entry name" value="RNA_pol_sigma70_r2"/>
</dbReference>
<dbReference type="CDD" id="cd05379">
    <property type="entry name" value="CAP_bacterial"/>
    <property type="match status" value="1"/>
</dbReference>
<keyword evidence="2" id="KW-1133">Transmembrane helix</keyword>
<dbReference type="PANTHER" id="PTHR31157">
    <property type="entry name" value="SCP DOMAIN-CONTAINING PROTEIN"/>
    <property type="match status" value="1"/>
</dbReference>
<feature type="region of interest" description="Disordered" evidence="1">
    <location>
        <begin position="365"/>
        <end position="428"/>
    </location>
</feature>
<dbReference type="Pfam" id="PF00188">
    <property type="entry name" value="CAP"/>
    <property type="match status" value="1"/>
</dbReference>
<evidence type="ECO:0000259" key="3">
    <source>
        <dbReference type="Pfam" id="PF00188"/>
    </source>
</evidence>
<feature type="compositionally biased region" description="Pro residues" evidence="1">
    <location>
        <begin position="392"/>
        <end position="408"/>
    </location>
</feature>
<evidence type="ECO:0000259" key="4">
    <source>
        <dbReference type="Pfam" id="PF04542"/>
    </source>
</evidence>